<dbReference type="AlphaFoldDB" id="A0AAF0BMJ4"/>
<sequence>MLVTALTRSLGQFDDPVFRRLFLLGIVVSAAVLGGTLYAGWVFWPADYKSGYEWIDAGGYVAVSLLSIWFLFPAIAVTVMSLFADQICTAVERRHYPARVGTRPVGIPETVWASLKLMALMVLLNLLAFVPYMILLFSTGGLGTLALYLALNGFLLSREYYDLVIQRHAAGRAATAFRKRAGGSIFLGGVAIAGLFIVPIFNILAPILGAAVMTHIVQMLAEKDGGMPSAEA</sequence>
<evidence type="ECO:0000256" key="2">
    <source>
        <dbReference type="ARBA" id="ARBA00022692"/>
    </source>
</evidence>
<dbReference type="RefSeq" id="WP_289504364.1">
    <property type="nucleotide sequence ID" value="NZ_CP116805.1"/>
</dbReference>
<feature type="transmembrane region" description="Helical" evidence="5">
    <location>
        <begin position="61"/>
        <end position="84"/>
    </location>
</feature>
<feature type="transmembrane region" description="Helical" evidence="5">
    <location>
        <begin position="21"/>
        <end position="41"/>
    </location>
</feature>
<keyword evidence="2 5" id="KW-0812">Transmembrane</keyword>
<evidence type="ECO:0000256" key="5">
    <source>
        <dbReference type="SAM" id="Phobius"/>
    </source>
</evidence>
<dbReference type="KEGG" id="gso:PH603_02585"/>
<name>A0AAF0BMJ4_9PROT</name>
<proteinExistence type="predicted"/>
<evidence type="ECO:0000256" key="1">
    <source>
        <dbReference type="ARBA" id="ARBA00004141"/>
    </source>
</evidence>
<dbReference type="InterPro" id="IPR059112">
    <property type="entry name" value="CysZ/EI24"/>
</dbReference>
<evidence type="ECO:0000313" key="7">
    <source>
        <dbReference type="Proteomes" id="UP001217500"/>
    </source>
</evidence>
<feature type="transmembrane region" description="Helical" evidence="5">
    <location>
        <begin position="185"/>
        <end position="213"/>
    </location>
</feature>
<reference evidence="6" key="1">
    <citation type="submission" date="2023-01" db="EMBL/GenBank/DDBJ databases">
        <title>The genome sequence of Kordiimonadaceae bacterium 6D33.</title>
        <authorList>
            <person name="Liu Y."/>
        </authorList>
    </citation>
    <scope>NUCLEOTIDE SEQUENCE</scope>
    <source>
        <strain evidence="6">6D33</strain>
    </source>
</reference>
<protein>
    <submittedName>
        <fullName evidence="6">EI24 domain-containing protein</fullName>
    </submittedName>
</protein>
<comment type="subcellular location">
    <subcellularLocation>
        <location evidence="1">Membrane</location>
        <topology evidence="1">Multi-pass membrane protein</topology>
    </subcellularLocation>
</comment>
<evidence type="ECO:0000256" key="3">
    <source>
        <dbReference type="ARBA" id="ARBA00022989"/>
    </source>
</evidence>
<accession>A0AAF0BMJ4</accession>
<keyword evidence="4 5" id="KW-0472">Membrane</keyword>
<organism evidence="6 7">
    <name type="scientific">Gimibacter soli</name>
    <dbReference type="NCBI Taxonomy" id="3024400"/>
    <lineage>
        <taxon>Bacteria</taxon>
        <taxon>Pseudomonadati</taxon>
        <taxon>Pseudomonadota</taxon>
        <taxon>Alphaproteobacteria</taxon>
        <taxon>Kordiimonadales</taxon>
        <taxon>Temperatibacteraceae</taxon>
        <taxon>Gimibacter</taxon>
    </lineage>
</organism>
<dbReference type="Pfam" id="PF07264">
    <property type="entry name" value="EI24"/>
    <property type="match status" value="1"/>
</dbReference>
<feature type="transmembrane region" description="Helical" evidence="5">
    <location>
        <begin position="122"/>
        <end position="151"/>
    </location>
</feature>
<dbReference type="EMBL" id="CP116805">
    <property type="protein sequence ID" value="WCL54645.1"/>
    <property type="molecule type" value="Genomic_DNA"/>
</dbReference>
<evidence type="ECO:0000313" key="6">
    <source>
        <dbReference type="EMBL" id="WCL54645.1"/>
    </source>
</evidence>
<evidence type="ECO:0000256" key="4">
    <source>
        <dbReference type="ARBA" id="ARBA00023136"/>
    </source>
</evidence>
<keyword evidence="7" id="KW-1185">Reference proteome</keyword>
<keyword evidence="3 5" id="KW-1133">Transmembrane helix</keyword>
<gene>
    <name evidence="6" type="ORF">PH603_02585</name>
</gene>
<dbReference type="Proteomes" id="UP001217500">
    <property type="component" value="Chromosome"/>
</dbReference>